<reference evidence="2 3" key="1">
    <citation type="submission" date="2017-09" db="EMBL/GenBank/DDBJ databases">
        <authorList>
            <person name="Ehlers B."/>
            <person name="Leendertz F.H."/>
        </authorList>
    </citation>
    <scope>NUCLEOTIDE SEQUENCE [LARGE SCALE GENOMIC DNA]</scope>
    <source>
        <strain evidence="2 3">CGMCC 1.10978</strain>
    </source>
</reference>
<accession>A0A286D3Q6</accession>
<dbReference type="Proteomes" id="UP000219374">
    <property type="component" value="Unassembled WGS sequence"/>
</dbReference>
<evidence type="ECO:0000313" key="2">
    <source>
        <dbReference type="EMBL" id="SOD53293.1"/>
    </source>
</evidence>
<name>A0A286D3Q6_9GAMM</name>
<sequence>MTRNGRIRFSLATGLALLLAATAHSHAAPPQSFSGPFVDTSAYLQSDAHIDAWYGMTWALKRNFDEICGDTFCEGEFSNIESLRYRCSVHRVSGRIGSCVWVFAASNEEIEPATGKIGVQEGFWHCRTPLPAYTTIEELLTALAGEQPLYATLPGSSRSIFDGLIDCL</sequence>
<evidence type="ECO:0000256" key="1">
    <source>
        <dbReference type="SAM" id="SignalP"/>
    </source>
</evidence>
<dbReference type="AlphaFoldDB" id="A0A286D3Q6"/>
<keyword evidence="1" id="KW-0732">Signal</keyword>
<dbReference type="RefSeq" id="WP_097121099.1">
    <property type="nucleotide sequence ID" value="NZ_OCND01000002.1"/>
</dbReference>
<dbReference type="EMBL" id="OCND01000002">
    <property type="protein sequence ID" value="SOD53293.1"/>
    <property type="molecule type" value="Genomic_DNA"/>
</dbReference>
<dbReference type="OrthoDB" id="5957117at2"/>
<protein>
    <submittedName>
        <fullName evidence="2">Uncharacterized protein</fullName>
    </submittedName>
</protein>
<feature type="chain" id="PRO_5012312536" evidence="1">
    <location>
        <begin position="28"/>
        <end position="168"/>
    </location>
</feature>
<evidence type="ECO:0000313" key="3">
    <source>
        <dbReference type="Proteomes" id="UP000219374"/>
    </source>
</evidence>
<gene>
    <name evidence="2" type="ORF">SAMN06296416_102336</name>
</gene>
<keyword evidence="3" id="KW-1185">Reference proteome</keyword>
<feature type="signal peptide" evidence="1">
    <location>
        <begin position="1"/>
        <end position="27"/>
    </location>
</feature>
<proteinExistence type="predicted"/>
<organism evidence="2 3">
    <name type="scientific">Pseudoxanthomonas wuyuanensis</name>
    <dbReference type="NCBI Taxonomy" id="1073196"/>
    <lineage>
        <taxon>Bacteria</taxon>
        <taxon>Pseudomonadati</taxon>
        <taxon>Pseudomonadota</taxon>
        <taxon>Gammaproteobacteria</taxon>
        <taxon>Lysobacterales</taxon>
        <taxon>Lysobacteraceae</taxon>
        <taxon>Pseudoxanthomonas</taxon>
    </lineage>
</organism>